<protein>
    <submittedName>
        <fullName evidence="2">Uncharacterized protein</fullName>
    </submittedName>
</protein>
<evidence type="ECO:0000313" key="2">
    <source>
        <dbReference type="EMBL" id="QTR45784.1"/>
    </source>
</evidence>
<sequence>MSAQTKFCLFFTAATLLNLVLVSLDSATPAKQGETVYAVMHQLNTRVYNTLALNP</sequence>
<accession>A0ABX7WQ49</accession>
<evidence type="ECO:0000256" key="1">
    <source>
        <dbReference type="SAM" id="SignalP"/>
    </source>
</evidence>
<dbReference type="Proteomes" id="UP000672039">
    <property type="component" value="Chromosome"/>
</dbReference>
<reference evidence="2 3" key="1">
    <citation type="submission" date="2021-04" db="EMBL/GenBank/DDBJ databases">
        <title>Genomics, taxonomy and metabolism of representatives of sulfur bacteria of the genus Thiothrix: Thiothrix fructosivorans QT, Thiothrix unzii A1T and three new species, Thiothrix subterranea sp. nov., Thiothrix litoralis sp. nov. and 'Candidatus Thiothrix anitrata' sp. nov.</title>
        <authorList>
            <person name="Ravin N.V."/>
            <person name="Smolyakov D."/>
            <person name="Rudenko T.S."/>
            <person name="Mardanov A.V."/>
            <person name="Beletsky A.V."/>
            <person name="Markov N.D."/>
            <person name="Fomenkov A.I."/>
            <person name="Roberts R.J."/>
            <person name="Karnachuk O.V."/>
            <person name="Novikov A."/>
            <person name="Grabovich M.Y."/>
        </authorList>
    </citation>
    <scope>NUCLEOTIDE SEQUENCE [LARGE SCALE GENOMIC DNA]</scope>
    <source>
        <strain evidence="2 3">AS</strain>
    </source>
</reference>
<organism evidence="2 3">
    <name type="scientific">Thiothrix litoralis</name>
    <dbReference type="NCBI Taxonomy" id="2891210"/>
    <lineage>
        <taxon>Bacteria</taxon>
        <taxon>Pseudomonadati</taxon>
        <taxon>Pseudomonadota</taxon>
        <taxon>Gammaproteobacteria</taxon>
        <taxon>Thiotrichales</taxon>
        <taxon>Thiotrichaceae</taxon>
        <taxon>Thiothrix</taxon>
    </lineage>
</organism>
<dbReference type="EMBL" id="CP072801">
    <property type="protein sequence ID" value="QTR45784.1"/>
    <property type="molecule type" value="Genomic_DNA"/>
</dbReference>
<gene>
    <name evidence="2" type="ORF">J9253_17605</name>
</gene>
<feature type="signal peptide" evidence="1">
    <location>
        <begin position="1"/>
        <end position="27"/>
    </location>
</feature>
<name>A0ABX7WQ49_9GAMM</name>
<keyword evidence="3" id="KW-1185">Reference proteome</keyword>
<keyword evidence="1" id="KW-0732">Signal</keyword>
<evidence type="ECO:0000313" key="3">
    <source>
        <dbReference type="Proteomes" id="UP000672039"/>
    </source>
</evidence>
<feature type="chain" id="PRO_5047270617" evidence="1">
    <location>
        <begin position="28"/>
        <end position="55"/>
    </location>
</feature>
<proteinExistence type="predicted"/>
<dbReference type="RefSeq" id="WP_210222173.1">
    <property type="nucleotide sequence ID" value="NZ_CP072801.1"/>
</dbReference>